<reference evidence="3 4" key="1">
    <citation type="journal article" date="2011" name="Stand. Genomic Sci.">
        <title>Draft genome sequence of Caminibacter mediatlanticus strain TB-2, an epsilonproteobacterium isolated from a deep-sea hydrothermal vent.</title>
        <authorList>
            <person name="Giovannelli D."/>
            <person name="Ferriera S."/>
            <person name="Johnson J."/>
            <person name="Kravitz S."/>
            <person name="Perez-Rodriguez I."/>
            <person name="Ricci J."/>
            <person name="O'Brien C."/>
            <person name="Voordeckers J.W."/>
            <person name="Bini E."/>
            <person name="Vetriani C."/>
        </authorList>
    </citation>
    <scope>NUCLEOTIDE SEQUENCE [LARGE SCALE GENOMIC DNA]</scope>
    <source>
        <strain evidence="3 4">TB-2</strain>
    </source>
</reference>
<dbReference type="GO" id="GO:0033388">
    <property type="term" value="P:putrescine biosynthetic process from arginine"/>
    <property type="evidence" value="ECO:0007669"/>
    <property type="project" value="TreeGrafter"/>
</dbReference>
<dbReference type="AlphaFoldDB" id="A0AAI9AIB6"/>
<dbReference type="Proteomes" id="UP000003288">
    <property type="component" value="Unassembled WGS sequence"/>
</dbReference>
<dbReference type="Gene3D" id="3.60.110.10">
    <property type="entry name" value="Carbon-nitrogen hydrolase"/>
    <property type="match status" value="1"/>
</dbReference>
<sequence>MKIALAQIRPKLSPDNLDKHKKFIKKSSADLVIFPELSMNGYKVKDALIEDAFNEEFFRSLKFDKDVVLGAAIKDEGRIYNSALYLGDSFHRHNKVHLPTYGVFEEGRFFFRGKDFSCFNTKFGKTTIFICEDVFSGDAINFVSKQKPDLIIVISASPAREFKEGKLLIEEEWEALLKSMAILSGGYVAFCNRVGFEDGLGFWGGSKIINPKGEIEVEAKYFGEELIECELNHHLTFTQKYFLRKEV</sequence>
<accession>A0AAI9AIB6</accession>
<feature type="domain" description="CN hydrolase" evidence="2">
    <location>
        <begin position="1"/>
        <end position="233"/>
    </location>
</feature>
<protein>
    <submittedName>
        <fullName evidence="3">Nitrilase/cyanide hydratase and apolipoprotein N-acyltransferase</fullName>
    </submittedName>
</protein>
<name>A0AAI9AIB6_9BACT</name>
<dbReference type="PROSITE" id="PS50263">
    <property type="entry name" value="CN_HYDROLASE"/>
    <property type="match status" value="1"/>
</dbReference>
<keyword evidence="1" id="KW-0378">Hydrolase</keyword>
<evidence type="ECO:0000313" key="3">
    <source>
        <dbReference type="EMBL" id="EDM24060.1"/>
    </source>
</evidence>
<dbReference type="PANTHER" id="PTHR43674:SF2">
    <property type="entry name" value="BETA-UREIDOPROPIONASE"/>
    <property type="match status" value="1"/>
</dbReference>
<organism evidence="3 4">
    <name type="scientific">Caminibacter mediatlanticus TB-2</name>
    <dbReference type="NCBI Taxonomy" id="391592"/>
    <lineage>
        <taxon>Bacteria</taxon>
        <taxon>Pseudomonadati</taxon>
        <taxon>Campylobacterota</taxon>
        <taxon>Epsilonproteobacteria</taxon>
        <taxon>Nautiliales</taxon>
        <taxon>Nautiliaceae</taxon>
        <taxon>Caminibacter</taxon>
    </lineage>
</organism>
<gene>
    <name evidence="3" type="ORF">CMTB2_07391</name>
</gene>
<dbReference type="GO" id="GO:0050126">
    <property type="term" value="F:N-carbamoylputrescine amidase activity"/>
    <property type="evidence" value="ECO:0007669"/>
    <property type="project" value="TreeGrafter"/>
</dbReference>
<comment type="caution">
    <text evidence="3">The sequence shown here is derived from an EMBL/GenBank/DDBJ whole genome shotgun (WGS) entry which is preliminary data.</text>
</comment>
<proteinExistence type="predicted"/>
<evidence type="ECO:0000259" key="2">
    <source>
        <dbReference type="PROSITE" id="PS50263"/>
    </source>
</evidence>
<dbReference type="InterPro" id="IPR036526">
    <property type="entry name" value="C-N_Hydrolase_sf"/>
</dbReference>
<evidence type="ECO:0000313" key="4">
    <source>
        <dbReference type="Proteomes" id="UP000003288"/>
    </source>
</evidence>
<dbReference type="InterPro" id="IPR050345">
    <property type="entry name" value="Aliph_Amidase/BUP"/>
</dbReference>
<evidence type="ECO:0000256" key="1">
    <source>
        <dbReference type="ARBA" id="ARBA00022801"/>
    </source>
</evidence>
<dbReference type="SUPFAM" id="SSF56317">
    <property type="entry name" value="Carbon-nitrogen hydrolase"/>
    <property type="match status" value="1"/>
</dbReference>
<dbReference type="EMBL" id="ABCJ01000002">
    <property type="protein sequence ID" value="EDM24060.1"/>
    <property type="molecule type" value="Genomic_DNA"/>
</dbReference>
<dbReference type="PANTHER" id="PTHR43674">
    <property type="entry name" value="NITRILASE C965.09-RELATED"/>
    <property type="match status" value="1"/>
</dbReference>
<dbReference type="InterPro" id="IPR003010">
    <property type="entry name" value="C-N_Hydrolase"/>
</dbReference>
<dbReference type="Pfam" id="PF00795">
    <property type="entry name" value="CN_hydrolase"/>
    <property type="match status" value="1"/>
</dbReference>
<dbReference type="RefSeq" id="WP_007474047.1">
    <property type="nucleotide sequence ID" value="NZ_ABCJ01000002.1"/>
</dbReference>